<reference evidence="1" key="1">
    <citation type="journal article" date="2014" name="Genome Announc.">
        <title>Draft Genome Sequences of Three Alkaliphilic Bacillus Strains, Bacillus wakoensis JCM 9140T, Bacillus akibai JCM 9157T, and Bacillus hemicellulosilyticus JCM 9152T.</title>
        <authorList>
            <person name="Yuki M."/>
            <person name="Oshima K."/>
            <person name="Suda W."/>
            <person name="Oshida Y."/>
            <person name="Kitamura K."/>
            <person name="Iida T."/>
            <person name="Hattori M."/>
            <person name="Ohkuma M."/>
        </authorList>
    </citation>
    <scope>NUCLEOTIDE SEQUENCE [LARGE SCALE GENOMIC DNA]</scope>
    <source>
        <strain evidence="1">JCM 9152</strain>
    </source>
</reference>
<organism evidence="1 2">
    <name type="scientific">Halalkalibacter hemicellulosilyticusJCM 9152</name>
    <dbReference type="NCBI Taxonomy" id="1236971"/>
    <lineage>
        <taxon>Bacteria</taxon>
        <taxon>Bacillati</taxon>
        <taxon>Bacillota</taxon>
        <taxon>Bacilli</taxon>
        <taxon>Bacillales</taxon>
        <taxon>Bacillaceae</taxon>
        <taxon>Halalkalibacter</taxon>
    </lineage>
</organism>
<gene>
    <name evidence="1" type="ORF">JCM9152_1230</name>
</gene>
<dbReference type="STRING" id="1236971.JCM9152_1230"/>
<comment type="caution">
    <text evidence="1">The sequence shown here is derived from an EMBL/GenBank/DDBJ whole genome shotgun (WGS) entry which is preliminary data.</text>
</comment>
<protein>
    <submittedName>
        <fullName evidence="1">Uncharacterized protein</fullName>
    </submittedName>
</protein>
<proteinExistence type="predicted"/>
<accession>W4QER8</accession>
<dbReference type="Proteomes" id="UP000018895">
    <property type="component" value="Unassembled WGS sequence"/>
</dbReference>
<dbReference type="EMBL" id="BAUU01000007">
    <property type="protein sequence ID" value="GAE29844.1"/>
    <property type="molecule type" value="Genomic_DNA"/>
</dbReference>
<dbReference type="AlphaFoldDB" id="W4QER8"/>
<sequence>MKHEFVGKNVNKEDSSGHKIQDVVSKSVKQIVKELQDKGMEAEVCDRTILLSIQS</sequence>
<evidence type="ECO:0000313" key="1">
    <source>
        <dbReference type="EMBL" id="GAE29844.1"/>
    </source>
</evidence>
<name>W4QER8_9BACI</name>
<dbReference type="RefSeq" id="WP_156314979.1">
    <property type="nucleotide sequence ID" value="NZ_BAUU01000007.1"/>
</dbReference>
<evidence type="ECO:0000313" key="2">
    <source>
        <dbReference type="Proteomes" id="UP000018895"/>
    </source>
</evidence>
<keyword evidence="2" id="KW-1185">Reference proteome</keyword>